<dbReference type="AlphaFoldDB" id="A0A2T1G436"/>
<name>A0A2T1G436_9CYAN</name>
<comment type="caution">
    <text evidence="1">The sequence shown here is derived from an EMBL/GenBank/DDBJ whole genome shotgun (WGS) entry which is preliminary data.</text>
</comment>
<reference evidence="1 2" key="1">
    <citation type="submission" date="2018-03" db="EMBL/GenBank/DDBJ databases">
        <title>The ancient ancestry and fast evolution of plastids.</title>
        <authorList>
            <person name="Moore K.R."/>
            <person name="Magnabosco C."/>
            <person name="Momper L."/>
            <person name="Gold D.A."/>
            <person name="Bosak T."/>
            <person name="Fournier G.P."/>
        </authorList>
    </citation>
    <scope>NUCLEOTIDE SEQUENCE [LARGE SCALE GENOMIC DNA]</scope>
    <source>
        <strain evidence="1 2">CCALA 037</strain>
    </source>
</reference>
<protein>
    <submittedName>
        <fullName evidence="1">Uncharacterized protein</fullName>
    </submittedName>
</protein>
<dbReference type="RefSeq" id="WP_106309394.1">
    <property type="nucleotide sequence ID" value="NZ_PVWO01000340.1"/>
</dbReference>
<sequence>MNTNFGIELSDDSAQNVCGGLRGSVNLDVYKKSYIDIYVDKYVRSYADPYGNLGDAEAYADAYGRDSLAETLTLTYSDPFRSSAYSGSTSASNF</sequence>
<gene>
    <name evidence="1" type="ORF">C7B77_20960</name>
</gene>
<evidence type="ECO:0000313" key="1">
    <source>
        <dbReference type="EMBL" id="PSB51993.1"/>
    </source>
</evidence>
<keyword evidence="2" id="KW-1185">Reference proteome</keyword>
<accession>A0A2T1G436</accession>
<organism evidence="1 2">
    <name type="scientific">Chamaesiphon polymorphus CCALA 037</name>
    <dbReference type="NCBI Taxonomy" id="2107692"/>
    <lineage>
        <taxon>Bacteria</taxon>
        <taxon>Bacillati</taxon>
        <taxon>Cyanobacteriota</taxon>
        <taxon>Cyanophyceae</taxon>
        <taxon>Gomontiellales</taxon>
        <taxon>Chamaesiphonaceae</taxon>
        <taxon>Chamaesiphon</taxon>
    </lineage>
</organism>
<dbReference type="Proteomes" id="UP000238937">
    <property type="component" value="Unassembled WGS sequence"/>
</dbReference>
<evidence type="ECO:0000313" key="2">
    <source>
        <dbReference type="Proteomes" id="UP000238937"/>
    </source>
</evidence>
<proteinExistence type="predicted"/>
<dbReference type="EMBL" id="PVWO01000340">
    <property type="protein sequence ID" value="PSB51993.1"/>
    <property type="molecule type" value="Genomic_DNA"/>
</dbReference>